<evidence type="ECO:0000256" key="8">
    <source>
        <dbReference type="SAM" id="MobiDB-lite"/>
    </source>
</evidence>
<evidence type="ECO:0000256" key="5">
    <source>
        <dbReference type="ARBA" id="ARBA00023125"/>
    </source>
</evidence>
<feature type="region of interest" description="Disordered" evidence="8">
    <location>
        <begin position="1"/>
        <end position="49"/>
    </location>
</feature>
<dbReference type="AlphaFoldDB" id="A0A1Y2AX79"/>
<accession>A0A1Y2AX79</accession>
<evidence type="ECO:0000256" key="7">
    <source>
        <dbReference type="ARBA" id="ARBA00023242"/>
    </source>
</evidence>
<dbReference type="GO" id="GO:0006351">
    <property type="term" value="P:DNA-templated transcription"/>
    <property type="evidence" value="ECO:0007669"/>
    <property type="project" value="InterPro"/>
</dbReference>
<dbReference type="SMART" id="SM00906">
    <property type="entry name" value="Fungal_trans"/>
    <property type="match status" value="1"/>
</dbReference>
<keyword evidence="4" id="KW-0805">Transcription regulation</keyword>
<comment type="caution">
    <text evidence="10">The sequence shown here is derived from an EMBL/GenBank/DDBJ whole genome shotgun (WGS) entry which is preliminary data.</text>
</comment>
<dbReference type="GO" id="GO:0008270">
    <property type="term" value="F:zinc ion binding"/>
    <property type="evidence" value="ECO:0007669"/>
    <property type="project" value="InterPro"/>
</dbReference>
<dbReference type="GO" id="GO:0043565">
    <property type="term" value="F:sequence-specific DNA binding"/>
    <property type="evidence" value="ECO:0007669"/>
    <property type="project" value="TreeGrafter"/>
</dbReference>
<dbReference type="CDD" id="cd00067">
    <property type="entry name" value="GAL4"/>
    <property type="match status" value="1"/>
</dbReference>
<protein>
    <submittedName>
        <fullName evidence="10">Fungal-specific transcription factor domain-domain-containing protein</fullName>
    </submittedName>
</protein>
<evidence type="ECO:0000256" key="4">
    <source>
        <dbReference type="ARBA" id="ARBA00023015"/>
    </source>
</evidence>
<evidence type="ECO:0000259" key="9">
    <source>
        <dbReference type="PROSITE" id="PS50048"/>
    </source>
</evidence>
<dbReference type="EMBL" id="MCFC01000043">
    <property type="protein sequence ID" value="ORY26900.1"/>
    <property type="molecule type" value="Genomic_DNA"/>
</dbReference>
<organism evidence="10 11">
    <name type="scientific">Naematelia encephala</name>
    <dbReference type="NCBI Taxonomy" id="71784"/>
    <lineage>
        <taxon>Eukaryota</taxon>
        <taxon>Fungi</taxon>
        <taxon>Dikarya</taxon>
        <taxon>Basidiomycota</taxon>
        <taxon>Agaricomycotina</taxon>
        <taxon>Tremellomycetes</taxon>
        <taxon>Tremellales</taxon>
        <taxon>Naemateliaceae</taxon>
        <taxon>Naematelia</taxon>
    </lineage>
</organism>
<keyword evidence="6" id="KW-0804">Transcription</keyword>
<sequence length="719" mass="79433">MDEISPFSFRDLSFPVDTPVEPAGPVVSTSDSEPSPVAKKRRRASGDKRERCANACNRCKAKKLKCFQGEGSDGSCARCAKSSAECVFENPVAKHAGGEKYILALESRVAKLESALAQLDPDHPEINDHYDPRPSQSPALTKKTLDEDSGQIKLGSELLLVEGSAFRFAKILKSSLRNPKIAPPKLGDRSTSLQLSPPVRISINPNPSPPRAELGEEIFRAVYMHVQARYGFVEWDRLRAWHERRDVICSAGADAPMDDQVGAFSLWVLYAIGVTFTRDQSLESAETYLEQAMRYTDAVIAPHDLTTVRALLMLIFFAFRATSAPSIWHLCGFAMRLCVELGLHRKAAPNVAPITHELRKRVFWSAYCFDRLICLSSGRPFNLSDRDIDVELPVDVDWDCRDSNLIASLQQNAKTGGAIPYTITGIVTTMSSAIHTTRLYVTRSRIQTSFYSIHATSPRREEVEGFLQEMEEWKRTIPKPTAGDIPAQPDFKFTMIYFEAVLYILRPSVLRASPRDPLLMLCATAAAETCELVRKVSQAPHTKHTIVSIYNFFGCGMTLLYCLSVLPSVIPHRTSSRALRACSSTLAIYAQLFPAAVPFRELFEHMTDEVMGDYGPGASSTTSAIADMLVGNFDGLSAIYETIHPQPSTPIPILASQQPQADPPKPDIPLVNTMPAAPFAPLPFDFAALQNFSDLASLLDIPADTPGTGWTPDWDSWTK</sequence>
<dbReference type="CDD" id="cd12148">
    <property type="entry name" value="fungal_TF_MHR"/>
    <property type="match status" value="1"/>
</dbReference>
<evidence type="ECO:0000256" key="6">
    <source>
        <dbReference type="ARBA" id="ARBA00023163"/>
    </source>
</evidence>
<dbReference type="InterPro" id="IPR052202">
    <property type="entry name" value="Yeast_MetPath_Reg"/>
</dbReference>
<dbReference type="InterPro" id="IPR007219">
    <property type="entry name" value="XnlR_reg_dom"/>
</dbReference>
<name>A0A1Y2AX79_9TREE</name>
<dbReference type="SUPFAM" id="SSF57701">
    <property type="entry name" value="Zn2/Cys6 DNA-binding domain"/>
    <property type="match status" value="1"/>
</dbReference>
<dbReference type="InParanoid" id="A0A1Y2AX79"/>
<dbReference type="GO" id="GO:0005634">
    <property type="term" value="C:nucleus"/>
    <property type="evidence" value="ECO:0007669"/>
    <property type="project" value="UniProtKB-SubCell"/>
</dbReference>
<evidence type="ECO:0000256" key="2">
    <source>
        <dbReference type="ARBA" id="ARBA00022723"/>
    </source>
</evidence>
<keyword evidence="5" id="KW-0238">DNA-binding</keyword>
<evidence type="ECO:0000256" key="3">
    <source>
        <dbReference type="ARBA" id="ARBA00022833"/>
    </source>
</evidence>
<dbReference type="Pfam" id="PF00172">
    <property type="entry name" value="Zn_clus"/>
    <property type="match status" value="1"/>
</dbReference>
<dbReference type="Gene3D" id="4.10.240.10">
    <property type="entry name" value="Zn(2)-C6 fungal-type DNA-binding domain"/>
    <property type="match status" value="1"/>
</dbReference>
<feature type="region of interest" description="Disordered" evidence="8">
    <location>
        <begin position="121"/>
        <end position="147"/>
    </location>
</feature>
<gene>
    <name evidence="10" type="ORF">BCR39DRAFT_540022</name>
</gene>
<evidence type="ECO:0000313" key="10">
    <source>
        <dbReference type="EMBL" id="ORY26900.1"/>
    </source>
</evidence>
<dbReference type="InterPro" id="IPR036864">
    <property type="entry name" value="Zn2-C6_fun-type_DNA-bd_sf"/>
</dbReference>
<feature type="domain" description="Zn(2)-C6 fungal-type" evidence="9">
    <location>
        <begin position="55"/>
        <end position="88"/>
    </location>
</feature>
<reference evidence="10 11" key="1">
    <citation type="submission" date="2016-07" db="EMBL/GenBank/DDBJ databases">
        <title>Pervasive Adenine N6-methylation of Active Genes in Fungi.</title>
        <authorList>
            <consortium name="DOE Joint Genome Institute"/>
            <person name="Mondo S.J."/>
            <person name="Dannebaum R.O."/>
            <person name="Kuo R.C."/>
            <person name="Labutti K."/>
            <person name="Haridas S."/>
            <person name="Kuo A."/>
            <person name="Salamov A."/>
            <person name="Ahrendt S.R."/>
            <person name="Lipzen A."/>
            <person name="Sullivan W."/>
            <person name="Andreopoulos W.B."/>
            <person name="Clum A."/>
            <person name="Lindquist E."/>
            <person name="Daum C."/>
            <person name="Ramamoorthy G.K."/>
            <person name="Gryganskyi A."/>
            <person name="Culley D."/>
            <person name="Magnuson J.K."/>
            <person name="James T.Y."/>
            <person name="O'Malley M.A."/>
            <person name="Stajich J.E."/>
            <person name="Spatafora J.W."/>
            <person name="Visel A."/>
            <person name="Grigoriev I.V."/>
        </authorList>
    </citation>
    <scope>NUCLEOTIDE SEQUENCE [LARGE SCALE GENOMIC DNA]</scope>
    <source>
        <strain evidence="10 11">68-887.2</strain>
    </source>
</reference>
<feature type="compositionally biased region" description="Basic and acidic residues" evidence="8">
    <location>
        <begin position="121"/>
        <end position="132"/>
    </location>
</feature>
<evidence type="ECO:0000256" key="1">
    <source>
        <dbReference type="ARBA" id="ARBA00004123"/>
    </source>
</evidence>
<dbReference type="Pfam" id="PF04082">
    <property type="entry name" value="Fungal_trans"/>
    <property type="match status" value="1"/>
</dbReference>
<dbReference type="PROSITE" id="PS50048">
    <property type="entry name" value="ZN2_CY6_FUNGAL_2"/>
    <property type="match status" value="1"/>
</dbReference>
<dbReference type="InterPro" id="IPR001138">
    <property type="entry name" value="Zn2Cys6_DnaBD"/>
</dbReference>
<proteinExistence type="predicted"/>
<dbReference type="PROSITE" id="PS00463">
    <property type="entry name" value="ZN2_CY6_FUNGAL_1"/>
    <property type="match status" value="1"/>
</dbReference>
<keyword evidence="2" id="KW-0479">Metal-binding</keyword>
<evidence type="ECO:0000313" key="11">
    <source>
        <dbReference type="Proteomes" id="UP000193986"/>
    </source>
</evidence>
<comment type="subcellular location">
    <subcellularLocation>
        <location evidence="1">Nucleus</location>
    </subcellularLocation>
</comment>
<dbReference type="PANTHER" id="PTHR47782:SF12">
    <property type="entry name" value="ZN(II)2CYS6 TRANSCRIPTION FACTOR (EUROFUNG)"/>
    <property type="match status" value="1"/>
</dbReference>
<keyword evidence="7" id="KW-0539">Nucleus</keyword>
<dbReference type="OrthoDB" id="3364175at2759"/>
<dbReference type="PANTHER" id="PTHR47782">
    <property type="entry name" value="ZN(II)2CYS6 TRANSCRIPTION FACTOR (EUROFUNG)-RELATED"/>
    <property type="match status" value="1"/>
</dbReference>
<dbReference type="GO" id="GO:0045944">
    <property type="term" value="P:positive regulation of transcription by RNA polymerase II"/>
    <property type="evidence" value="ECO:0007669"/>
    <property type="project" value="TreeGrafter"/>
</dbReference>
<keyword evidence="11" id="KW-1185">Reference proteome</keyword>
<dbReference type="SMART" id="SM00066">
    <property type="entry name" value="GAL4"/>
    <property type="match status" value="1"/>
</dbReference>
<dbReference type="GO" id="GO:0000981">
    <property type="term" value="F:DNA-binding transcription factor activity, RNA polymerase II-specific"/>
    <property type="evidence" value="ECO:0007669"/>
    <property type="project" value="InterPro"/>
</dbReference>
<dbReference type="Proteomes" id="UP000193986">
    <property type="component" value="Unassembled WGS sequence"/>
</dbReference>
<keyword evidence="3" id="KW-0862">Zinc</keyword>